<comment type="caution">
    <text evidence="2">The sequence shown here is derived from an EMBL/GenBank/DDBJ whole genome shotgun (WGS) entry which is preliminary data.</text>
</comment>
<name>A0A9W8TIH7_9PEZI</name>
<keyword evidence="3" id="KW-1185">Reference proteome</keyword>
<evidence type="ECO:0000313" key="3">
    <source>
        <dbReference type="Proteomes" id="UP001148614"/>
    </source>
</evidence>
<organism evidence="2 3">
    <name type="scientific">Xylaria arbuscula</name>
    <dbReference type="NCBI Taxonomy" id="114810"/>
    <lineage>
        <taxon>Eukaryota</taxon>
        <taxon>Fungi</taxon>
        <taxon>Dikarya</taxon>
        <taxon>Ascomycota</taxon>
        <taxon>Pezizomycotina</taxon>
        <taxon>Sordariomycetes</taxon>
        <taxon>Xylariomycetidae</taxon>
        <taxon>Xylariales</taxon>
        <taxon>Xylariaceae</taxon>
        <taxon>Xylaria</taxon>
    </lineage>
</organism>
<sequence length="358" mass="40688">MSQEIHQKLDDIRQTILKLSDVTNAVFDELHTKISKLLALVEIQKSLHEIARAIREGNTLPVRRINYNIKKLAGDDEACHIRWSKMQKLNCPAILFSTLAFHGLISLPDKQYECLVENVQEYVEIQELPCEWVARDQIRRVVASTPRRESTQSFLQSYHILEIQKIQDNSSNVKKVQGRKRRHTEVCHPHRSPNDQAREPLNVISPKASKIHPTGTYSSIAIRFEKHTLQQIVLKRPTDILGGIWFGSPPGFEPFVSLRLSRALGDIIKPSGQEVLMPEPALDTSRTFTGVYSIELECFRKLIQRDGFGTVFWNEYREEAFVAIEVIDEKLIADFIQASQVPVGVLPMLDAVSTGSSA</sequence>
<feature type="compositionally biased region" description="Basic and acidic residues" evidence="1">
    <location>
        <begin position="184"/>
        <end position="198"/>
    </location>
</feature>
<dbReference type="AlphaFoldDB" id="A0A9W8TIH7"/>
<protein>
    <submittedName>
        <fullName evidence="2">Uncharacterized protein</fullName>
    </submittedName>
</protein>
<feature type="region of interest" description="Disordered" evidence="1">
    <location>
        <begin position="177"/>
        <end position="198"/>
    </location>
</feature>
<evidence type="ECO:0000256" key="1">
    <source>
        <dbReference type="SAM" id="MobiDB-lite"/>
    </source>
</evidence>
<dbReference type="EMBL" id="JANPWZ010002297">
    <property type="protein sequence ID" value="KAJ3560177.1"/>
    <property type="molecule type" value="Genomic_DNA"/>
</dbReference>
<accession>A0A9W8TIH7</accession>
<gene>
    <name evidence="2" type="ORF">NPX13_g9394</name>
</gene>
<evidence type="ECO:0000313" key="2">
    <source>
        <dbReference type="EMBL" id="KAJ3560177.1"/>
    </source>
</evidence>
<reference evidence="2" key="1">
    <citation type="submission" date="2022-07" db="EMBL/GenBank/DDBJ databases">
        <title>Genome Sequence of Xylaria arbuscula.</title>
        <authorList>
            <person name="Buettner E."/>
        </authorList>
    </citation>
    <scope>NUCLEOTIDE SEQUENCE</scope>
    <source>
        <strain evidence="2">VT107</strain>
    </source>
</reference>
<proteinExistence type="predicted"/>
<dbReference type="Proteomes" id="UP001148614">
    <property type="component" value="Unassembled WGS sequence"/>
</dbReference>